<dbReference type="STRING" id="230819.A0A5C3L548"/>
<organism evidence="3 4">
    <name type="scientific">Coprinopsis marcescibilis</name>
    <name type="common">Agaric fungus</name>
    <name type="synonym">Psathyrella marcescibilis</name>
    <dbReference type="NCBI Taxonomy" id="230819"/>
    <lineage>
        <taxon>Eukaryota</taxon>
        <taxon>Fungi</taxon>
        <taxon>Dikarya</taxon>
        <taxon>Basidiomycota</taxon>
        <taxon>Agaricomycotina</taxon>
        <taxon>Agaricomycetes</taxon>
        <taxon>Agaricomycetidae</taxon>
        <taxon>Agaricales</taxon>
        <taxon>Agaricineae</taxon>
        <taxon>Psathyrellaceae</taxon>
        <taxon>Coprinopsis</taxon>
    </lineage>
</organism>
<feature type="chain" id="PRO_5023001625" description="Glycoside hydrolase 131 catalytic N-terminal domain-containing protein" evidence="1">
    <location>
        <begin position="19"/>
        <end position="318"/>
    </location>
</feature>
<keyword evidence="4" id="KW-1185">Reference proteome</keyword>
<evidence type="ECO:0000256" key="1">
    <source>
        <dbReference type="SAM" id="SignalP"/>
    </source>
</evidence>
<keyword evidence="1" id="KW-0732">Signal</keyword>
<dbReference type="InterPro" id="IPR041524">
    <property type="entry name" value="GH131_N"/>
</dbReference>
<dbReference type="Gene3D" id="2.60.120.1160">
    <property type="match status" value="1"/>
</dbReference>
<dbReference type="EMBL" id="ML210162">
    <property type="protein sequence ID" value="TFK27693.1"/>
    <property type="molecule type" value="Genomic_DNA"/>
</dbReference>
<evidence type="ECO:0000313" key="3">
    <source>
        <dbReference type="EMBL" id="TFK27693.1"/>
    </source>
</evidence>
<dbReference type="Pfam" id="PF18271">
    <property type="entry name" value="GH131_N"/>
    <property type="match status" value="1"/>
</dbReference>
<feature type="signal peptide" evidence="1">
    <location>
        <begin position="1"/>
        <end position="18"/>
    </location>
</feature>
<accession>A0A5C3L548</accession>
<reference evidence="3 4" key="1">
    <citation type="journal article" date="2019" name="Nat. Ecol. Evol.">
        <title>Megaphylogeny resolves global patterns of mushroom evolution.</title>
        <authorList>
            <person name="Varga T."/>
            <person name="Krizsan K."/>
            <person name="Foldi C."/>
            <person name="Dima B."/>
            <person name="Sanchez-Garcia M."/>
            <person name="Sanchez-Ramirez S."/>
            <person name="Szollosi G.J."/>
            <person name="Szarkandi J.G."/>
            <person name="Papp V."/>
            <person name="Albert L."/>
            <person name="Andreopoulos W."/>
            <person name="Angelini C."/>
            <person name="Antonin V."/>
            <person name="Barry K.W."/>
            <person name="Bougher N.L."/>
            <person name="Buchanan P."/>
            <person name="Buyck B."/>
            <person name="Bense V."/>
            <person name="Catcheside P."/>
            <person name="Chovatia M."/>
            <person name="Cooper J."/>
            <person name="Damon W."/>
            <person name="Desjardin D."/>
            <person name="Finy P."/>
            <person name="Geml J."/>
            <person name="Haridas S."/>
            <person name="Hughes K."/>
            <person name="Justo A."/>
            <person name="Karasinski D."/>
            <person name="Kautmanova I."/>
            <person name="Kiss B."/>
            <person name="Kocsube S."/>
            <person name="Kotiranta H."/>
            <person name="LaButti K.M."/>
            <person name="Lechner B.E."/>
            <person name="Liimatainen K."/>
            <person name="Lipzen A."/>
            <person name="Lukacs Z."/>
            <person name="Mihaltcheva S."/>
            <person name="Morgado L.N."/>
            <person name="Niskanen T."/>
            <person name="Noordeloos M.E."/>
            <person name="Ohm R.A."/>
            <person name="Ortiz-Santana B."/>
            <person name="Ovrebo C."/>
            <person name="Racz N."/>
            <person name="Riley R."/>
            <person name="Savchenko A."/>
            <person name="Shiryaev A."/>
            <person name="Soop K."/>
            <person name="Spirin V."/>
            <person name="Szebenyi C."/>
            <person name="Tomsovsky M."/>
            <person name="Tulloss R.E."/>
            <person name="Uehling J."/>
            <person name="Grigoriev I.V."/>
            <person name="Vagvolgyi C."/>
            <person name="Papp T."/>
            <person name="Martin F.M."/>
            <person name="Miettinen O."/>
            <person name="Hibbett D.S."/>
            <person name="Nagy L.G."/>
        </authorList>
    </citation>
    <scope>NUCLEOTIDE SEQUENCE [LARGE SCALE GENOMIC DNA]</scope>
    <source>
        <strain evidence="3 4">CBS 121175</strain>
    </source>
</reference>
<dbReference type="PANTHER" id="PTHR34612:SF2">
    <property type="entry name" value="GLYCOSIDE HYDROLASE 131 CATALYTIC N-TERMINAL DOMAIN-CONTAINING PROTEIN"/>
    <property type="match status" value="1"/>
</dbReference>
<proteinExistence type="predicted"/>
<gene>
    <name evidence="3" type="ORF">FA15DRAFT_147827</name>
</gene>
<dbReference type="AlphaFoldDB" id="A0A5C3L548"/>
<name>A0A5C3L548_COPMA</name>
<feature type="domain" description="Glycoside hydrolase 131 catalytic N-terminal" evidence="2">
    <location>
        <begin position="20"/>
        <end position="306"/>
    </location>
</feature>
<evidence type="ECO:0000313" key="4">
    <source>
        <dbReference type="Proteomes" id="UP000307440"/>
    </source>
</evidence>
<protein>
    <recommendedName>
        <fullName evidence="2">Glycoside hydrolase 131 catalytic N-terminal domain-containing protein</fullName>
    </recommendedName>
</protein>
<sequence>MFYLSLPWICYFLLLAESKILWDGRMHREYPSFLLDVSGEPYLTNVKGPRAASVYIKGLGQEVTPTPLWNERIYPDQPYPAVQTEQAIRVLIGGLSVYKPGVGRPQSGLRRTDLIAHKNGSSINLIPSIGKGRVAFHFSVLMDEWYKPDPIHEYQLVYIETPDKSRVFTLQLGSPFKNPTEQLPAPGADRLKILNHNREVIYEVDFKEETWQNFAVVVDWKRRTLQVFYSENETFLERATNVLPNYTLRKGIAGRGEFHFGLLKFPIVNGDDPEEVRGDFEHHGVQEAVVHSMMYSGVFIENVEETGLSIGSKSKYDV</sequence>
<evidence type="ECO:0000259" key="2">
    <source>
        <dbReference type="Pfam" id="PF18271"/>
    </source>
</evidence>
<dbReference type="PANTHER" id="PTHR34612">
    <property type="entry name" value="GH131_N DOMAIN-CONTAINING PROTEIN"/>
    <property type="match status" value="1"/>
</dbReference>
<dbReference type="Proteomes" id="UP000307440">
    <property type="component" value="Unassembled WGS sequence"/>
</dbReference>
<dbReference type="OrthoDB" id="5283326at2759"/>